<protein>
    <submittedName>
        <fullName evidence="1">PqqD family protein</fullName>
    </submittedName>
</protein>
<dbReference type="Pfam" id="PF05402">
    <property type="entry name" value="PqqD"/>
    <property type="match status" value="1"/>
</dbReference>
<dbReference type="InterPro" id="IPR041881">
    <property type="entry name" value="PqqD_sf"/>
</dbReference>
<organism evidence="1 2">
    <name type="scientific">Desulfotalea psychrophila</name>
    <dbReference type="NCBI Taxonomy" id="84980"/>
    <lineage>
        <taxon>Bacteria</taxon>
        <taxon>Pseudomonadati</taxon>
        <taxon>Thermodesulfobacteriota</taxon>
        <taxon>Desulfobulbia</taxon>
        <taxon>Desulfobulbales</taxon>
        <taxon>Desulfocapsaceae</taxon>
        <taxon>Desulfotalea</taxon>
    </lineage>
</organism>
<keyword evidence="2" id="KW-1185">Reference proteome</keyword>
<sequence length="107" mass="12237">MNYNEFFSVDNPALNTIVFSRHKDKLSTNLDQETVILDMTSGTYSQLNTVGTSIWDMLNQPVTFANILNKIILLYETNEEECINDILSFLKDLAENQLIQIDNESVT</sequence>
<accession>A0ABS3ATP3</accession>
<evidence type="ECO:0000313" key="2">
    <source>
        <dbReference type="Proteomes" id="UP000717534"/>
    </source>
</evidence>
<dbReference type="Gene3D" id="1.10.10.1150">
    <property type="entry name" value="Coenzyme PQQ synthesis protein D (PqqD)"/>
    <property type="match status" value="1"/>
</dbReference>
<comment type="caution">
    <text evidence="1">The sequence shown here is derived from an EMBL/GenBank/DDBJ whole genome shotgun (WGS) entry which is preliminary data.</text>
</comment>
<dbReference type="Proteomes" id="UP000717534">
    <property type="component" value="Unassembled WGS sequence"/>
</dbReference>
<name>A0ABS3ATP3_9BACT</name>
<dbReference type="EMBL" id="JAFITO010000017">
    <property type="protein sequence ID" value="MBN4068466.1"/>
    <property type="molecule type" value="Genomic_DNA"/>
</dbReference>
<evidence type="ECO:0000313" key="1">
    <source>
        <dbReference type="EMBL" id="MBN4068466.1"/>
    </source>
</evidence>
<gene>
    <name evidence="1" type="ORF">JYU06_02945</name>
</gene>
<dbReference type="InterPro" id="IPR008792">
    <property type="entry name" value="PQQD"/>
</dbReference>
<proteinExistence type="predicted"/>
<reference evidence="1 2" key="1">
    <citation type="submission" date="2021-02" db="EMBL/GenBank/DDBJ databases">
        <title>Activity-based single-cell genomes from oceanic crustal fluid captures similar information to metagenomic and metatranscriptomic surveys with orders of magnitude less sampling.</title>
        <authorList>
            <person name="D'Angelo T.S."/>
            <person name="Orcutt B.N."/>
        </authorList>
    </citation>
    <scope>NUCLEOTIDE SEQUENCE [LARGE SCALE GENOMIC DNA]</scope>
    <source>
        <strain evidence="1">AH-315-G02</strain>
    </source>
</reference>